<dbReference type="Gene3D" id="3.40.50.720">
    <property type="entry name" value="NAD(P)-binding Rossmann-like Domain"/>
    <property type="match status" value="1"/>
</dbReference>
<dbReference type="InterPro" id="IPR051207">
    <property type="entry name" value="ComplexI_NDUFA9_subunit"/>
</dbReference>
<keyword evidence="3" id="KW-1185">Reference proteome</keyword>
<evidence type="ECO:0000259" key="1">
    <source>
        <dbReference type="Pfam" id="PF13460"/>
    </source>
</evidence>
<gene>
    <name evidence="2" type="ORF">SAMN04489726_0884</name>
</gene>
<dbReference type="AlphaFoldDB" id="A0A1G9S4Z4"/>
<feature type="domain" description="NAD(P)-binding" evidence="1">
    <location>
        <begin position="37"/>
        <end position="171"/>
    </location>
</feature>
<reference evidence="2 3" key="1">
    <citation type="submission" date="2016-10" db="EMBL/GenBank/DDBJ databases">
        <authorList>
            <person name="de Groot N.N."/>
        </authorList>
    </citation>
    <scope>NUCLEOTIDE SEQUENCE [LARGE SCALE GENOMIC DNA]</scope>
    <source>
        <strain evidence="2 3">DSM 44149</strain>
    </source>
</reference>
<dbReference type="EMBL" id="LT629701">
    <property type="protein sequence ID" value="SDM30360.1"/>
    <property type="molecule type" value="Genomic_DNA"/>
</dbReference>
<sequence>MRIVVIGGTGLIGSKVVARLGEQGHDAVPASPASGVDTLTGEGVKEVLQGADVLVDVSNSPSFADDDVLRFFRTATTNLVEAARSAGVGHYVALSVVGADRLPESGYLRAKVVQERLITESGLRHSLVRATQFFEFAGSIADAATEDGTVRLSGGGVQPIAAEDVAHVVSRTAAGDPLGGLLEIAGPEAFGLDEWIRTVLRARGDARQVVTDPRARYFGALLGPDSLRPGPGGELAPTSLAEWLTR</sequence>
<evidence type="ECO:0000313" key="2">
    <source>
        <dbReference type="EMBL" id="SDM30360.1"/>
    </source>
</evidence>
<dbReference type="eggNOG" id="COG0702">
    <property type="taxonomic scope" value="Bacteria"/>
</dbReference>
<accession>A0A1G9S4Z4</accession>
<proteinExistence type="predicted"/>
<dbReference type="Pfam" id="PF13460">
    <property type="entry name" value="NAD_binding_10"/>
    <property type="match status" value="1"/>
</dbReference>
<protein>
    <submittedName>
        <fullName evidence="2">Uncharacterized conserved protein YbjT, contains NAD(P)-binding and DUF2867 domains</fullName>
    </submittedName>
</protein>
<dbReference type="SUPFAM" id="SSF51735">
    <property type="entry name" value="NAD(P)-binding Rossmann-fold domains"/>
    <property type="match status" value="1"/>
</dbReference>
<dbReference type="PANTHER" id="PTHR12126:SF11">
    <property type="entry name" value="NADH DEHYDROGENASE [UBIQUINONE] 1 ALPHA SUBCOMPLEX SUBUNIT 9, MITOCHONDRIAL"/>
    <property type="match status" value="1"/>
</dbReference>
<name>A0A1G9S4Z4_ALLAB</name>
<dbReference type="InterPro" id="IPR016040">
    <property type="entry name" value="NAD(P)-bd_dom"/>
</dbReference>
<dbReference type="PANTHER" id="PTHR12126">
    <property type="entry name" value="NADH-UBIQUINONE OXIDOREDUCTASE 39 KDA SUBUNIT-RELATED"/>
    <property type="match status" value="1"/>
</dbReference>
<dbReference type="RefSeq" id="WP_030430757.1">
    <property type="nucleotide sequence ID" value="NZ_JOEF01000015.1"/>
</dbReference>
<organism evidence="2 3">
    <name type="scientific">Allokutzneria albata</name>
    <name type="common">Kibdelosporangium albatum</name>
    <dbReference type="NCBI Taxonomy" id="211114"/>
    <lineage>
        <taxon>Bacteria</taxon>
        <taxon>Bacillati</taxon>
        <taxon>Actinomycetota</taxon>
        <taxon>Actinomycetes</taxon>
        <taxon>Pseudonocardiales</taxon>
        <taxon>Pseudonocardiaceae</taxon>
        <taxon>Allokutzneria</taxon>
    </lineage>
</organism>
<dbReference type="Proteomes" id="UP000183376">
    <property type="component" value="Chromosome I"/>
</dbReference>
<dbReference type="GO" id="GO:0044877">
    <property type="term" value="F:protein-containing complex binding"/>
    <property type="evidence" value="ECO:0007669"/>
    <property type="project" value="TreeGrafter"/>
</dbReference>
<dbReference type="STRING" id="211114.SAMN04489726_0884"/>
<dbReference type="InterPro" id="IPR036291">
    <property type="entry name" value="NAD(P)-bd_dom_sf"/>
</dbReference>
<dbReference type="OrthoDB" id="9771302at2"/>
<evidence type="ECO:0000313" key="3">
    <source>
        <dbReference type="Proteomes" id="UP000183376"/>
    </source>
</evidence>